<dbReference type="AlphaFoldDB" id="I8UAD4"/>
<dbReference type="Proteomes" id="UP000035062">
    <property type="component" value="Unassembled WGS sequence"/>
</dbReference>
<accession>I8UAD4</accession>
<evidence type="ECO:0000313" key="2">
    <source>
        <dbReference type="Proteomes" id="UP000035062"/>
    </source>
</evidence>
<dbReference type="RefSeq" id="WP_008983447.1">
    <property type="nucleotide sequence ID" value="NZ_AKKU01000003.1"/>
</dbReference>
<reference evidence="1 2" key="1">
    <citation type="journal article" date="2012" name="J. Bacteriol.">
        <title>Genome Sequence of Pectin-Degrading Alishewanella agri, Isolated from Landfill Soil.</title>
        <authorList>
            <person name="Kim J."/>
            <person name="Jung J."/>
            <person name="Sung J.S."/>
            <person name="Chun J."/>
            <person name="Park W."/>
        </authorList>
    </citation>
    <scope>NUCLEOTIDE SEQUENCE [LARGE SCALE GENOMIC DNA]</scope>
    <source>
        <strain evidence="1 2">BL06</strain>
    </source>
</reference>
<sequence length="118" mass="13734">MNLSCFGSVKWQGLRNRVKGGKVDCRQLLDIKQYEFLMNYFMRRQQELKVAELNEPFSYDGFSLYDQIFQQLTKEAEVAYIECFAEPPPPIALTNLYHLAELELAGRRPRIKAPGTLQ</sequence>
<evidence type="ECO:0000313" key="1">
    <source>
        <dbReference type="EMBL" id="EIW90186.1"/>
    </source>
</evidence>
<gene>
    <name evidence="1" type="ORF">AGRI_02508</name>
</gene>
<dbReference type="EMBL" id="AKKU01000003">
    <property type="protein sequence ID" value="EIW90186.1"/>
    <property type="molecule type" value="Genomic_DNA"/>
</dbReference>
<proteinExistence type="predicted"/>
<protein>
    <submittedName>
        <fullName evidence="1">Uncharacterized protein</fullName>
    </submittedName>
</protein>
<comment type="caution">
    <text evidence="1">The sequence shown here is derived from an EMBL/GenBank/DDBJ whole genome shotgun (WGS) entry which is preliminary data.</text>
</comment>
<dbReference type="STRING" id="1195246.AGRI_02508"/>
<name>I8UAD4_9ALTE</name>
<dbReference type="PATRIC" id="fig|1195246.3.peg.489"/>
<organism evidence="1 2">
    <name type="scientific">Alishewanella agri BL06</name>
    <dbReference type="NCBI Taxonomy" id="1195246"/>
    <lineage>
        <taxon>Bacteria</taxon>
        <taxon>Pseudomonadati</taxon>
        <taxon>Pseudomonadota</taxon>
        <taxon>Gammaproteobacteria</taxon>
        <taxon>Alteromonadales</taxon>
        <taxon>Alteromonadaceae</taxon>
        <taxon>Alishewanella</taxon>
    </lineage>
</organism>
<dbReference type="eggNOG" id="ENOG50340RN">
    <property type="taxonomic scope" value="Bacteria"/>
</dbReference>
<keyword evidence="2" id="KW-1185">Reference proteome</keyword>